<feature type="domain" description="Dihydroorotase catalytic" evidence="2">
    <location>
        <begin position="52"/>
        <end position="240"/>
    </location>
</feature>
<evidence type="ECO:0000259" key="2">
    <source>
        <dbReference type="Pfam" id="PF12890"/>
    </source>
</evidence>
<protein>
    <recommendedName>
        <fullName evidence="2">Dihydroorotase catalytic domain-containing protein</fullName>
    </recommendedName>
</protein>
<dbReference type="SUPFAM" id="SSF51556">
    <property type="entry name" value="Metallo-dependent hydrolases"/>
    <property type="match status" value="1"/>
</dbReference>
<dbReference type="InterPro" id="IPR004722">
    <property type="entry name" value="DHOase"/>
</dbReference>
<evidence type="ECO:0000313" key="4">
    <source>
        <dbReference type="Proteomes" id="UP000066549"/>
    </source>
</evidence>
<dbReference type="Proteomes" id="UP000066549">
    <property type="component" value="Chromosome"/>
</dbReference>
<dbReference type="OrthoDB" id="9803027at2"/>
<proteinExistence type="predicted"/>
<keyword evidence="4" id="KW-1185">Reference proteome</keyword>
<dbReference type="Pfam" id="PF12890">
    <property type="entry name" value="DHOase"/>
    <property type="match status" value="1"/>
</dbReference>
<dbReference type="Gene3D" id="3.20.20.140">
    <property type="entry name" value="Metal-dependent hydrolases"/>
    <property type="match status" value="1"/>
</dbReference>
<dbReference type="InterPro" id="IPR032466">
    <property type="entry name" value="Metal_Hydrolase"/>
</dbReference>
<dbReference type="GO" id="GO:0006145">
    <property type="term" value="P:purine nucleobase catabolic process"/>
    <property type="evidence" value="ECO:0007669"/>
    <property type="project" value="TreeGrafter"/>
</dbReference>
<dbReference type="EMBL" id="CP011002">
    <property type="protein sequence ID" value="AKO65469.1"/>
    <property type="molecule type" value="Genomic_DNA"/>
</dbReference>
<dbReference type="InterPro" id="IPR024403">
    <property type="entry name" value="DHOase_cat"/>
</dbReference>
<accession>A0A0H4IY51</accession>
<dbReference type="CDD" id="cd01317">
    <property type="entry name" value="DHOase_IIa"/>
    <property type="match status" value="1"/>
</dbReference>
<organism evidence="3 4">
    <name type="scientific">Methylophilales bacterium MBRS-H7</name>
    <dbReference type="NCBI Taxonomy" id="1623450"/>
    <lineage>
        <taxon>Bacteria</taxon>
        <taxon>Pseudomonadati</taxon>
        <taxon>Pseudomonadota</taxon>
        <taxon>Betaproteobacteria</taxon>
        <taxon>Nitrosomonadales</taxon>
        <taxon>OM43 clade</taxon>
    </lineage>
</organism>
<dbReference type="InterPro" id="IPR050138">
    <property type="entry name" value="DHOase/Allantoinase_Hydrolase"/>
</dbReference>
<dbReference type="GO" id="GO:0005737">
    <property type="term" value="C:cytoplasm"/>
    <property type="evidence" value="ECO:0007669"/>
    <property type="project" value="TreeGrafter"/>
</dbReference>
<dbReference type="PATRIC" id="fig|1623450.3.peg.305"/>
<dbReference type="GO" id="GO:0046872">
    <property type="term" value="F:metal ion binding"/>
    <property type="evidence" value="ECO:0007669"/>
    <property type="project" value="InterPro"/>
</dbReference>
<dbReference type="AlphaFoldDB" id="A0A0H4IY51"/>
<dbReference type="InterPro" id="IPR011059">
    <property type="entry name" value="Metal-dep_hydrolase_composite"/>
</dbReference>
<gene>
    <name evidence="3" type="ORF">VI33_01535</name>
</gene>
<dbReference type="GO" id="GO:0004038">
    <property type="term" value="F:allantoinase activity"/>
    <property type="evidence" value="ECO:0007669"/>
    <property type="project" value="TreeGrafter"/>
</dbReference>
<name>A0A0H4IY51_9PROT</name>
<keyword evidence="1" id="KW-0665">Pyrimidine biosynthesis</keyword>
<dbReference type="PANTHER" id="PTHR43668:SF2">
    <property type="entry name" value="ALLANTOINASE"/>
    <property type="match status" value="1"/>
</dbReference>
<dbReference type="GO" id="GO:0004151">
    <property type="term" value="F:dihydroorotase activity"/>
    <property type="evidence" value="ECO:0007669"/>
    <property type="project" value="InterPro"/>
</dbReference>
<dbReference type="GO" id="GO:0006221">
    <property type="term" value="P:pyrimidine nucleotide biosynthetic process"/>
    <property type="evidence" value="ECO:0007669"/>
    <property type="project" value="UniProtKB-KW"/>
</dbReference>
<dbReference type="SUPFAM" id="SSF51338">
    <property type="entry name" value="Composite domain of metallo-dependent hydrolases"/>
    <property type="match status" value="1"/>
</dbReference>
<reference evidence="3 4" key="1">
    <citation type="submission" date="2015-03" db="EMBL/GenBank/DDBJ databases">
        <title>Comparative analysis of the OM43 clade including a novel species from Red Sea uncovers genomic and metabolic diversity among marine methylotrophs.</title>
        <authorList>
            <person name="Jimenez-Infante F."/>
            <person name="Ngugi D.K."/>
            <person name="Vinu M."/>
            <person name="Alam I."/>
            <person name="Kamau A."/>
            <person name="Blom J."/>
            <person name="Bajic V.B."/>
            <person name="Stingl U."/>
        </authorList>
    </citation>
    <scope>NUCLEOTIDE SEQUENCE [LARGE SCALE GENOMIC DNA]</scope>
    <source>
        <strain evidence="3 4">MBRSH7</strain>
    </source>
</reference>
<evidence type="ECO:0000313" key="3">
    <source>
        <dbReference type="EMBL" id="AKO65469.1"/>
    </source>
</evidence>
<evidence type="ECO:0000256" key="1">
    <source>
        <dbReference type="ARBA" id="ARBA00022975"/>
    </source>
</evidence>
<sequence length="424" mass="47776">MKYLIKNINVFDSNSEIQKNQNIYINKGKIENLSHNENNINKKCQIIDGTDKLLVPVITDLYSNLKTPGEEHRSILDQEISAAIAGGITNVCCQPATDPVLDEPSLIKDLISKANKIYPINIKPFAAITKNLAGEQLSEMKELFDAGAIGFSQAEQPIIDTKVLLRAFEYAKTFGFTLFLRPTENYLSKNTFVNESSIATRLGLKGSNRNSEIIEILKYLALSKDIGTKIHLSKISCKESLEIIEKAKNENINVTCDVSINQLLFSEQDIDGYDTNYHLAPPLRSKNDQKEIFNSIQNDIIDAISSDHCPVDLDKKMLPFEESEPGASSFETFLPLIFKIAQDHQINITKLLSKISLEPNKILNNKKYDHNKCSKIDFCLYDESLSWIPSQSSIKTSGKNIPFEYELQGRVSHTFVDGEKIYEL</sequence>
<dbReference type="PANTHER" id="PTHR43668">
    <property type="entry name" value="ALLANTOINASE"/>
    <property type="match status" value="1"/>
</dbReference>
<dbReference type="Gene3D" id="2.30.40.10">
    <property type="entry name" value="Urease, subunit C, domain 1"/>
    <property type="match status" value="1"/>
</dbReference>